<name>A0ABQ4VZD2_9PSED</name>
<sequence>MGGADEYPGVLMIQVPIRHPEPGYVFFHAFGAGSKRMLGTESSRYQAESEFQRAKVGAEHGLLSS</sequence>
<accession>A0ABQ4VZD2</accession>
<organism evidence="1 2">
    <name type="scientific">Pseudomonas tohonis</name>
    <dbReference type="NCBI Taxonomy" id="2725477"/>
    <lineage>
        <taxon>Bacteria</taxon>
        <taxon>Pseudomonadati</taxon>
        <taxon>Pseudomonadota</taxon>
        <taxon>Gammaproteobacteria</taxon>
        <taxon>Pseudomonadales</taxon>
        <taxon>Pseudomonadaceae</taxon>
        <taxon>Pseudomonas</taxon>
    </lineage>
</organism>
<dbReference type="Proteomes" id="UP001054892">
    <property type="component" value="Unassembled WGS sequence"/>
</dbReference>
<evidence type="ECO:0000313" key="2">
    <source>
        <dbReference type="Proteomes" id="UP001054892"/>
    </source>
</evidence>
<protein>
    <submittedName>
        <fullName evidence="1">Uncharacterized protein</fullName>
    </submittedName>
</protein>
<keyword evidence="2" id="KW-1185">Reference proteome</keyword>
<reference evidence="1 2" key="1">
    <citation type="submission" date="2021-12" db="EMBL/GenBank/DDBJ databases">
        <title>Characterization of novel class B3 metallo-beta-lactamase from novel Pseudomonas species.</title>
        <authorList>
            <person name="Yamada K."/>
            <person name="Aoki K."/>
            <person name="Ishii Y."/>
        </authorList>
    </citation>
    <scope>NUCLEOTIDE SEQUENCE [LARGE SCALE GENOMIC DNA]</scope>
    <source>
        <strain evidence="1 2">TUM20286</strain>
    </source>
</reference>
<dbReference type="EMBL" id="BQKM01000004">
    <property type="protein sequence ID" value="GJN52543.1"/>
    <property type="molecule type" value="Genomic_DNA"/>
</dbReference>
<proteinExistence type="predicted"/>
<evidence type="ECO:0000313" key="1">
    <source>
        <dbReference type="EMBL" id="GJN52543.1"/>
    </source>
</evidence>
<gene>
    <name evidence="1" type="ORF">TUM20286_22950</name>
</gene>
<comment type="caution">
    <text evidence="1">The sequence shown here is derived from an EMBL/GenBank/DDBJ whole genome shotgun (WGS) entry which is preliminary data.</text>
</comment>